<name>A0A5C7EMB3_9PROT</name>
<dbReference type="OrthoDB" id="5295586at2"/>
<proteinExistence type="predicted"/>
<sequence length="129" mass="14623">MAYAWIKHLHVTCVAVSYALFFVRGLWMIRESPLLRRRWVRIVPHVNDTLLLATGVTLSILMHQYPLVAGWVSAKVVALVLYIFLGMYGLKHGETKRDRIVAWLAAQVVFLYIVAVAVTKRTHPAAALL</sequence>
<dbReference type="Proteomes" id="UP000321201">
    <property type="component" value="Unassembled WGS sequence"/>
</dbReference>
<dbReference type="FunCoup" id="A0A5C7EMB3">
    <property type="interactions" value="32"/>
</dbReference>
<dbReference type="PANTHER" id="PTHR39594:SF1">
    <property type="entry name" value="PROTEIN YCHQ"/>
    <property type="match status" value="1"/>
</dbReference>
<evidence type="ECO:0000313" key="3">
    <source>
        <dbReference type="Proteomes" id="UP000321201"/>
    </source>
</evidence>
<protein>
    <submittedName>
        <fullName evidence="2">Regulator SirB</fullName>
    </submittedName>
</protein>
<dbReference type="InParanoid" id="A0A5C7EMB3"/>
<feature type="transmembrane region" description="Helical" evidence="1">
    <location>
        <begin position="39"/>
        <end position="62"/>
    </location>
</feature>
<accession>A0A5C7EMB3</accession>
<dbReference type="GO" id="GO:0005886">
    <property type="term" value="C:plasma membrane"/>
    <property type="evidence" value="ECO:0007669"/>
    <property type="project" value="TreeGrafter"/>
</dbReference>
<keyword evidence="1" id="KW-1133">Transmembrane helix</keyword>
<keyword evidence="3" id="KW-1185">Reference proteome</keyword>
<feature type="transmembrane region" description="Helical" evidence="1">
    <location>
        <begin position="68"/>
        <end position="88"/>
    </location>
</feature>
<dbReference type="EMBL" id="VPFL01000005">
    <property type="protein sequence ID" value="TXF12600.1"/>
    <property type="molecule type" value="Genomic_DNA"/>
</dbReference>
<gene>
    <name evidence="2" type="ORF">FR698_05045</name>
</gene>
<evidence type="ECO:0000256" key="1">
    <source>
        <dbReference type="SAM" id="Phobius"/>
    </source>
</evidence>
<dbReference type="InterPro" id="IPR007360">
    <property type="entry name" value="SirB"/>
</dbReference>
<organism evidence="2 3">
    <name type="scientific">Pelomicrobium methylotrophicum</name>
    <dbReference type="NCBI Taxonomy" id="2602750"/>
    <lineage>
        <taxon>Bacteria</taxon>
        <taxon>Pseudomonadati</taxon>
        <taxon>Pseudomonadota</taxon>
        <taxon>Hydrogenophilia</taxon>
        <taxon>Hydrogenophilia incertae sedis</taxon>
        <taxon>Pelomicrobium</taxon>
    </lineage>
</organism>
<dbReference type="PIRSF" id="PIRSF005610">
    <property type="entry name" value="SirB"/>
    <property type="match status" value="1"/>
</dbReference>
<evidence type="ECO:0000313" key="2">
    <source>
        <dbReference type="EMBL" id="TXF12600.1"/>
    </source>
</evidence>
<keyword evidence="1" id="KW-0472">Membrane</keyword>
<reference evidence="2 3" key="1">
    <citation type="submission" date="2019-08" db="EMBL/GenBank/DDBJ databases">
        <title>Pelomicrobium methylotrophicum gen. nov., sp. nov. a moderately thermophilic, facultatively anaerobic, lithoautotrophic and methylotrophic bacterium isolated from a terrestrial mud volcano.</title>
        <authorList>
            <person name="Slobodkina G.B."/>
            <person name="Merkel A.Y."/>
            <person name="Slobodkin A.I."/>
        </authorList>
    </citation>
    <scope>NUCLEOTIDE SEQUENCE [LARGE SCALE GENOMIC DNA]</scope>
    <source>
        <strain evidence="2 3">SM250</strain>
    </source>
</reference>
<feature type="transmembrane region" description="Helical" evidence="1">
    <location>
        <begin position="100"/>
        <end position="119"/>
    </location>
</feature>
<dbReference type="PANTHER" id="PTHR39594">
    <property type="entry name" value="PROTEIN YCHQ"/>
    <property type="match status" value="1"/>
</dbReference>
<dbReference type="RefSeq" id="WP_147799092.1">
    <property type="nucleotide sequence ID" value="NZ_VPFL01000005.1"/>
</dbReference>
<dbReference type="Pfam" id="PF04247">
    <property type="entry name" value="SirB"/>
    <property type="match status" value="1"/>
</dbReference>
<dbReference type="AlphaFoldDB" id="A0A5C7EMB3"/>
<keyword evidence="1" id="KW-0812">Transmembrane</keyword>
<comment type="caution">
    <text evidence="2">The sequence shown here is derived from an EMBL/GenBank/DDBJ whole genome shotgun (WGS) entry which is preliminary data.</text>
</comment>
<feature type="transmembrane region" description="Helical" evidence="1">
    <location>
        <begin position="6"/>
        <end position="27"/>
    </location>
</feature>